<gene>
    <name evidence="2" type="primary">ga30226</name>
    <name evidence="2" type="ORF">PR202_ga30226</name>
</gene>
<organism evidence="2 3">
    <name type="scientific">Eleusine coracana subsp. coracana</name>
    <dbReference type="NCBI Taxonomy" id="191504"/>
    <lineage>
        <taxon>Eukaryota</taxon>
        <taxon>Viridiplantae</taxon>
        <taxon>Streptophyta</taxon>
        <taxon>Embryophyta</taxon>
        <taxon>Tracheophyta</taxon>
        <taxon>Spermatophyta</taxon>
        <taxon>Magnoliopsida</taxon>
        <taxon>Liliopsida</taxon>
        <taxon>Poales</taxon>
        <taxon>Poaceae</taxon>
        <taxon>PACMAD clade</taxon>
        <taxon>Chloridoideae</taxon>
        <taxon>Cynodonteae</taxon>
        <taxon>Eleusininae</taxon>
        <taxon>Eleusine</taxon>
    </lineage>
</organism>
<evidence type="ECO:0000313" key="3">
    <source>
        <dbReference type="Proteomes" id="UP001054889"/>
    </source>
</evidence>
<comment type="caution">
    <text evidence="2">The sequence shown here is derived from an EMBL/GenBank/DDBJ whole genome shotgun (WGS) entry which is preliminary data.</text>
</comment>
<feature type="region of interest" description="Disordered" evidence="1">
    <location>
        <begin position="1"/>
        <end position="22"/>
    </location>
</feature>
<feature type="region of interest" description="Disordered" evidence="1">
    <location>
        <begin position="54"/>
        <end position="90"/>
    </location>
</feature>
<reference evidence="2" key="2">
    <citation type="submission" date="2021-12" db="EMBL/GenBank/DDBJ databases">
        <title>Resequencing data analysis of finger millet.</title>
        <authorList>
            <person name="Hatakeyama M."/>
            <person name="Aluri S."/>
            <person name="Balachadran M.T."/>
            <person name="Sivarajan S.R."/>
            <person name="Poveda L."/>
            <person name="Shimizu-Inatsugi R."/>
            <person name="Schlapbach R."/>
            <person name="Sreeman S.M."/>
            <person name="Shimizu K.K."/>
        </authorList>
    </citation>
    <scope>NUCLEOTIDE SEQUENCE</scope>
</reference>
<sequence>MSRGRAARAGGWPAARGAQRSKLEGPFSIKELPDHLVALDLEVAWEAEASARAELSHAEVEALRGEHGRRRRGGGSEELRRDETRAELDDPKAKVWAELVQGSRRGREW</sequence>
<feature type="compositionally biased region" description="Basic and acidic residues" evidence="1">
    <location>
        <begin position="54"/>
        <end position="66"/>
    </location>
</feature>
<protein>
    <submittedName>
        <fullName evidence="2">Uncharacterized protein</fullName>
    </submittedName>
</protein>
<feature type="compositionally biased region" description="Basic and acidic residues" evidence="1">
    <location>
        <begin position="74"/>
        <end position="90"/>
    </location>
</feature>
<evidence type="ECO:0000256" key="1">
    <source>
        <dbReference type="SAM" id="MobiDB-lite"/>
    </source>
</evidence>
<dbReference type="AlphaFoldDB" id="A0AAV5DNB4"/>
<feature type="compositionally biased region" description="Low complexity" evidence="1">
    <location>
        <begin position="1"/>
        <end position="18"/>
    </location>
</feature>
<proteinExistence type="predicted"/>
<evidence type="ECO:0000313" key="2">
    <source>
        <dbReference type="EMBL" id="GJN11986.1"/>
    </source>
</evidence>
<keyword evidence="3" id="KW-1185">Reference proteome</keyword>
<name>A0AAV5DNB4_ELECO</name>
<dbReference type="EMBL" id="BQKI01000021">
    <property type="protein sequence ID" value="GJN11986.1"/>
    <property type="molecule type" value="Genomic_DNA"/>
</dbReference>
<accession>A0AAV5DNB4</accession>
<reference evidence="2" key="1">
    <citation type="journal article" date="2018" name="DNA Res.">
        <title>Multiple hybrid de novo genome assembly of finger millet, an orphan allotetraploid crop.</title>
        <authorList>
            <person name="Hatakeyama M."/>
            <person name="Aluri S."/>
            <person name="Balachadran M.T."/>
            <person name="Sivarajan S.R."/>
            <person name="Patrignani A."/>
            <person name="Gruter S."/>
            <person name="Poveda L."/>
            <person name="Shimizu-Inatsugi R."/>
            <person name="Baeten J."/>
            <person name="Francoijs K.J."/>
            <person name="Nataraja K.N."/>
            <person name="Reddy Y.A.N."/>
            <person name="Phadnis S."/>
            <person name="Ravikumar R.L."/>
            <person name="Schlapbach R."/>
            <person name="Sreeman S.M."/>
            <person name="Shimizu K.K."/>
        </authorList>
    </citation>
    <scope>NUCLEOTIDE SEQUENCE</scope>
</reference>
<dbReference type="Proteomes" id="UP001054889">
    <property type="component" value="Unassembled WGS sequence"/>
</dbReference>